<feature type="domain" description="HTH arsR-type" evidence="4">
    <location>
        <begin position="1"/>
        <end position="104"/>
    </location>
</feature>
<keyword evidence="2" id="KW-0238">DNA-binding</keyword>
<organism evidence="5 6">
    <name type="scientific">Priestia megaterium</name>
    <name type="common">Bacillus megaterium</name>
    <dbReference type="NCBI Taxonomy" id="1404"/>
    <lineage>
        <taxon>Bacteria</taxon>
        <taxon>Bacillati</taxon>
        <taxon>Bacillota</taxon>
        <taxon>Bacilli</taxon>
        <taxon>Bacillales</taxon>
        <taxon>Bacillaceae</taxon>
        <taxon>Priestia</taxon>
    </lineage>
</organism>
<evidence type="ECO:0000259" key="4">
    <source>
        <dbReference type="PROSITE" id="PS50987"/>
    </source>
</evidence>
<reference evidence="5 6" key="1">
    <citation type="submission" date="2023-02" db="EMBL/GenBank/DDBJ databases">
        <authorList>
            <person name="Olszewska D."/>
        </authorList>
    </citation>
    <scope>NUCLEOTIDE SEQUENCE [LARGE SCALE GENOMIC DNA]</scope>
    <source>
        <strain evidence="5 6">FDU301</strain>
    </source>
</reference>
<dbReference type="InterPro" id="IPR036390">
    <property type="entry name" value="WH_DNA-bd_sf"/>
</dbReference>
<dbReference type="RefSeq" id="WP_274588605.1">
    <property type="nucleotide sequence ID" value="NZ_JARMTM010000109.1"/>
</dbReference>
<dbReference type="Pfam" id="PF01022">
    <property type="entry name" value="HTH_5"/>
    <property type="match status" value="1"/>
</dbReference>
<evidence type="ECO:0000313" key="6">
    <source>
        <dbReference type="Proteomes" id="UP001213771"/>
    </source>
</evidence>
<evidence type="ECO:0000256" key="3">
    <source>
        <dbReference type="ARBA" id="ARBA00023163"/>
    </source>
</evidence>
<dbReference type="SMART" id="SM00418">
    <property type="entry name" value="HTH_ARSR"/>
    <property type="match status" value="1"/>
</dbReference>
<dbReference type="AlphaFoldDB" id="A0ABD4WMS0"/>
<gene>
    <name evidence="5" type="ORF">PVE99_03695</name>
</gene>
<name>A0ABD4WMS0_PRIMG</name>
<protein>
    <submittedName>
        <fullName evidence="5">Metalloregulator ArsR/SmtB family transcription factor</fullName>
    </submittedName>
</protein>
<dbReference type="EMBL" id="JARAOX010000123">
    <property type="protein sequence ID" value="MDD9781510.1"/>
    <property type="molecule type" value="Genomic_DNA"/>
</dbReference>
<dbReference type="Proteomes" id="UP001213771">
    <property type="component" value="Unassembled WGS sequence"/>
</dbReference>
<dbReference type="GO" id="GO:0003677">
    <property type="term" value="F:DNA binding"/>
    <property type="evidence" value="ECO:0007669"/>
    <property type="project" value="UniProtKB-KW"/>
</dbReference>
<dbReference type="InterPro" id="IPR001845">
    <property type="entry name" value="HTH_ArsR_DNA-bd_dom"/>
</dbReference>
<dbReference type="InterPro" id="IPR051081">
    <property type="entry name" value="HTH_MetalResp_TranReg"/>
</dbReference>
<dbReference type="CDD" id="cd00090">
    <property type="entry name" value="HTH_ARSR"/>
    <property type="match status" value="1"/>
</dbReference>
<comment type="caution">
    <text evidence="5">The sequence shown here is derived from an EMBL/GenBank/DDBJ whole genome shotgun (WGS) entry which is preliminary data.</text>
</comment>
<accession>A0ABD4WMS0</accession>
<dbReference type="PROSITE" id="PS50987">
    <property type="entry name" value="HTH_ARSR_2"/>
    <property type="match status" value="1"/>
</dbReference>
<evidence type="ECO:0000313" key="5">
    <source>
        <dbReference type="EMBL" id="MDD9781510.1"/>
    </source>
</evidence>
<dbReference type="PANTHER" id="PTHR33154">
    <property type="entry name" value="TRANSCRIPTIONAL REGULATOR, ARSR FAMILY"/>
    <property type="match status" value="1"/>
</dbReference>
<evidence type="ECO:0000256" key="2">
    <source>
        <dbReference type="ARBA" id="ARBA00023125"/>
    </source>
</evidence>
<dbReference type="InterPro" id="IPR011991">
    <property type="entry name" value="ArsR-like_HTH"/>
</dbReference>
<dbReference type="InterPro" id="IPR036388">
    <property type="entry name" value="WH-like_DNA-bd_sf"/>
</dbReference>
<dbReference type="Gene3D" id="1.10.10.10">
    <property type="entry name" value="Winged helix-like DNA-binding domain superfamily/Winged helix DNA-binding domain"/>
    <property type="match status" value="1"/>
</dbReference>
<keyword evidence="3" id="KW-0804">Transcription</keyword>
<dbReference type="SUPFAM" id="SSF46785">
    <property type="entry name" value="Winged helix' DNA-binding domain"/>
    <property type="match status" value="1"/>
</dbReference>
<proteinExistence type="predicted"/>
<evidence type="ECO:0000256" key="1">
    <source>
        <dbReference type="ARBA" id="ARBA00023015"/>
    </source>
</evidence>
<keyword evidence="1" id="KW-0805">Transcription regulation</keyword>
<dbReference type="PANTHER" id="PTHR33154:SF33">
    <property type="entry name" value="TRANSCRIPTIONAL REPRESSOR SDPR"/>
    <property type="match status" value="1"/>
</dbReference>
<sequence>MMNQKLFQALSNETRVEILRWLKNPLEDFNESAILLSKDSNYEGGVCVKDIQEKSGLSQSTISSYLSMLKDVGLLESKRHGKWTYYRRNEKFIEELAEKVKEQL</sequence>